<dbReference type="GO" id="GO:0016020">
    <property type="term" value="C:membrane"/>
    <property type="evidence" value="ECO:0007669"/>
    <property type="project" value="UniProtKB-SubCell"/>
</dbReference>
<dbReference type="GO" id="GO:0047360">
    <property type="term" value="F:undecaprenyl-phosphate galactose phosphotransferase activity"/>
    <property type="evidence" value="ECO:0007669"/>
    <property type="project" value="UniProtKB-EC"/>
</dbReference>
<dbReference type="NCBIfam" id="TIGR03025">
    <property type="entry name" value="EPS_sugtrans"/>
    <property type="match status" value="1"/>
</dbReference>
<evidence type="ECO:0000256" key="4">
    <source>
        <dbReference type="ARBA" id="ARBA00022692"/>
    </source>
</evidence>
<comment type="similarity">
    <text evidence="2">Belongs to the bacterial sugar transferase family.</text>
</comment>
<dbReference type="Pfam" id="PF02397">
    <property type="entry name" value="Bac_transf"/>
    <property type="match status" value="1"/>
</dbReference>
<feature type="transmembrane region" description="Helical" evidence="7">
    <location>
        <begin position="12"/>
        <end position="32"/>
    </location>
</feature>
<dbReference type="eggNOG" id="COG1086">
    <property type="taxonomic scope" value="Bacteria"/>
</dbReference>
<dbReference type="EC" id="2.7.8.6" evidence="9"/>
<evidence type="ECO:0000256" key="1">
    <source>
        <dbReference type="ARBA" id="ARBA00004141"/>
    </source>
</evidence>
<dbReference type="EMBL" id="CP001940">
    <property type="protein sequence ID" value="ADH86468.1"/>
    <property type="molecule type" value="Genomic_DNA"/>
</dbReference>
<evidence type="ECO:0000313" key="10">
    <source>
        <dbReference type="Proteomes" id="UP000001508"/>
    </source>
</evidence>
<dbReference type="SUPFAM" id="SSF51735">
    <property type="entry name" value="NAD(P)-binding Rossmann-fold domains"/>
    <property type="match status" value="1"/>
</dbReference>
<accession>D6Z4J3</accession>
<reference evidence="10" key="1">
    <citation type="submission" date="2010-02" db="EMBL/GenBank/DDBJ databases">
        <title>Complete sequence of Desulfurivibrio alkaliphilus AHT2.</title>
        <authorList>
            <consortium name="US DOE Joint Genome Institute"/>
            <person name="Pitluck S."/>
            <person name="Chertkov O."/>
            <person name="Detter J.C."/>
            <person name="Han C."/>
            <person name="Tapia R."/>
            <person name="Larimer F."/>
            <person name="Land M."/>
            <person name="Hauser L."/>
            <person name="Kyrpides N."/>
            <person name="Mikhailova N."/>
            <person name="Sorokin D.Y."/>
            <person name="Muyzer G."/>
            <person name="Woyke T."/>
        </authorList>
    </citation>
    <scope>NUCLEOTIDE SEQUENCE [LARGE SCALE GENOMIC DNA]</scope>
    <source>
        <strain evidence="10">DSM 19089 / UNIQEM U267 / AHT2</strain>
    </source>
</reference>
<dbReference type="InParanoid" id="D6Z4J3"/>
<feature type="domain" description="Bacterial sugar transferase" evidence="8">
    <location>
        <begin position="277"/>
        <end position="465"/>
    </location>
</feature>
<evidence type="ECO:0000256" key="2">
    <source>
        <dbReference type="ARBA" id="ARBA00006464"/>
    </source>
</evidence>
<keyword evidence="4 7" id="KW-0812">Transmembrane</keyword>
<evidence type="ECO:0000313" key="9">
    <source>
        <dbReference type="EMBL" id="ADH86468.1"/>
    </source>
</evidence>
<evidence type="ECO:0000256" key="7">
    <source>
        <dbReference type="SAM" id="Phobius"/>
    </source>
</evidence>
<keyword evidence="10" id="KW-1185">Reference proteome</keyword>
<dbReference type="KEGG" id="dak:DaAHT2_1777"/>
<sequence>MYDPRSKELDRTLFSLDVVCTVAAFLVAFWARNLLLPEAGQLNLYSHIFLLPLLLTLLILFLSYFGAYQNPRYATFMGYAWAIFRGMALTIGVLLSLLFFLEIDYVSRMVIIGFAGLGFVALVMVRAAMLAQFRQSLQDGSGALRVLIIGTGERARELARNLHEQAEWGIKIVGHLDPESQRIGSDINGVPVIGNIDQISQCLKSNVVDEVIIAIPRSLLEDAEHIAHACEEEGIKLRFMADIFNVQVARVSLAQVGNLPLLTMEPVAQDESKLFAKRVFDLTVTLLAMPLVLPLMAVVALAVKLDSPGPAIFVQQRVGLRKHLFPMFKFRSMYMDAEEKMKEIEHLNEAQGPIFKISNDPRVTRVGRFIRRTSLDELPQLFNVLRGEMSLVGPRPMSIRDVDLFDRGIQRKRFSVKPGVTCLWQISGRSDLPFEKWLALDLEYIDNWSLWMDIKILLKTVPAVLFSKGAV</sequence>
<dbReference type="InterPro" id="IPR003362">
    <property type="entry name" value="Bact_transf"/>
</dbReference>
<dbReference type="RefSeq" id="WP_013163991.1">
    <property type="nucleotide sequence ID" value="NC_014216.1"/>
</dbReference>
<evidence type="ECO:0000256" key="6">
    <source>
        <dbReference type="ARBA" id="ARBA00023136"/>
    </source>
</evidence>
<dbReference type="PANTHER" id="PTHR30576:SF10">
    <property type="entry name" value="SLL5057 PROTEIN"/>
    <property type="match status" value="1"/>
</dbReference>
<dbReference type="Pfam" id="PF13727">
    <property type="entry name" value="CoA_binding_3"/>
    <property type="match status" value="1"/>
</dbReference>
<evidence type="ECO:0000259" key="8">
    <source>
        <dbReference type="Pfam" id="PF02397"/>
    </source>
</evidence>
<dbReference type="AlphaFoldDB" id="D6Z4J3"/>
<dbReference type="InterPro" id="IPR017475">
    <property type="entry name" value="EPS_sugar_tfrase"/>
</dbReference>
<feature type="transmembrane region" description="Helical" evidence="7">
    <location>
        <begin position="279"/>
        <end position="303"/>
    </location>
</feature>
<keyword evidence="6 7" id="KW-0472">Membrane</keyword>
<feature type="transmembrane region" description="Helical" evidence="7">
    <location>
        <begin position="44"/>
        <end position="67"/>
    </location>
</feature>
<feature type="transmembrane region" description="Helical" evidence="7">
    <location>
        <begin position="79"/>
        <end position="99"/>
    </location>
</feature>
<keyword evidence="5 7" id="KW-1133">Transmembrane helix</keyword>
<comment type="subcellular location">
    <subcellularLocation>
        <location evidence="1">Membrane</location>
        <topology evidence="1">Multi-pass membrane protein</topology>
    </subcellularLocation>
</comment>
<organism evidence="9 10">
    <name type="scientific">Desulfurivibrio alkaliphilus (strain DSM 19089 / UNIQEM U267 / AHT2)</name>
    <dbReference type="NCBI Taxonomy" id="589865"/>
    <lineage>
        <taxon>Bacteria</taxon>
        <taxon>Pseudomonadati</taxon>
        <taxon>Thermodesulfobacteriota</taxon>
        <taxon>Desulfobulbia</taxon>
        <taxon>Desulfobulbales</taxon>
        <taxon>Desulfobulbaceae</taxon>
        <taxon>Desulfurivibrio</taxon>
    </lineage>
</organism>
<dbReference type="PANTHER" id="PTHR30576">
    <property type="entry name" value="COLANIC BIOSYNTHESIS UDP-GLUCOSE LIPID CARRIER TRANSFERASE"/>
    <property type="match status" value="1"/>
</dbReference>
<protein>
    <submittedName>
        <fullName evidence="9">Exopolysaccharide biosynthesis polyprenyl glycosylphosphotransferase</fullName>
        <ecNumber evidence="9">2.7.8.6</ecNumber>
    </submittedName>
</protein>
<dbReference type="FunCoup" id="D6Z4J3">
    <property type="interactions" value="157"/>
</dbReference>
<dbReference type="eggNOG" id="COG2148">
    <property type="taxonomic scope" value="Bacteria"/>
</dbReference>
<evidence type="ECO:0000256" key="3">
    <source>
        <dbReference type="ARBA" id="ARBA00022679"/>
    </source>
</evidence>
<dbReference type="Gene3D" id="3.40.50.720">
    <property type="entry name" value="NAD(P)-binding Rossmann-like Domain"/>
    <property type="match status" value="1"/>
</dbReference>
<dbReference type="InterPro" id="IPR036291">
    <property type="entry name" value="NAD(P)-bd_dom_sf"/>
</dbReference>
<dbReference type="HOGENOM" id="CLU_024920_3_4_7"/>
<proteinExistence type="inferred from homology"/>
<dbReference type="Proteomes" id="UP000001508">
    <property type="component" value="Chromosome"/>
</dbReference>
<name>D6Z4J3_DESAT</name>
<evidence type="ECO:0000256" key="5">
    <source>
        <dbReference type="ARBA" id="ARBA00022989"/>
    </source>
</evidence>
<gene>
    <name evidence="9" type="ordered locus">DaAHT2_1777</name>
</gene>
<dbReference type="STRING" id="589865.DaAHT2_1777"/>
<keyword evidence="3 9" id="KW-0808">Transferase</keyword>
<feature type="transmembrane region" description="Helical" evidence="7">
    <location>
        <begin position="105"/>
        <end position="125"/>
    </location>
</feature>
<dbReference type="OrthoDB" id="9808602at2"/>